<dbReference type="Pfam" id="PF04818">
    <property type="entry name" value="CID"/>
    <property type="match status" value="1"/>
</dbReference>
<protein>
    <recommendedName>
        <fullName evidence="2">CID domain-containing protein</fullName>
    </recommendedName>
</protein>
<sequence>MAFAEGALVTKLQHLSSTQQSIQVTSQWLQFHRKHARTCVAVWAQELAKASPSKRLGYIYLASDVIQNSKRKGEDFCKEFESILPAVFATTLCHLDLDTKSKIRRVVDIWRERGVYPSGFLDMLLKNSNISSERRPEPGGEHTAVSIHSNGDSILPELQQISSRLYDLKSIEGVRIASITSMNGLRTSTFYSSSNGVIPTATITESANAKKVMTEHLEMLTSEIAIRTQLVAELRALTDRHSTAVSDLQTQQECTFKRLRQLEAQMDTPPSPFTSNGTPSVSASGDSPHEPAGNGVDLSVSVSNVSEASSFAALSDSNASSLGSLSFGGFIKRR</sequence>
<proteinExistence type="predicted"/>
<dbReference type="SUPFAM" id="SSF48464">
    <property type="entry name" value="ENTH/VHS domain"/>
    <property type="match status" value="1"/>
</dbReference>
<feature type="compositionally biased region" description="Polar residues" evidence="1">
    <location>
        <begin position="273"/>
        <end position="285"/>
    </location>
</feature>
<evidence type="ECO:0000313" key="4">
    <source>
        <dbReference type="Proteomes" id="UP001648503"/>
    </source>
</evidence>
<dbReference type="InterPro" id="IPR008942">
    <property type="entry name" value="ENTH_VHS"/>
</dbReference>
<evidence type="ECO:0000259" key="2">
    <source>
        <dbReference type="PROSITE" id="PS51391"/>
    </source>
</evidence>
<comment type="caution">
    <text evidence="3">The sequence shown here is derived from an EMBL/GenBank/DDBJ whole genome shotgun (WGS) entry which is preliminary data.</text>
</comment>
<feature type="region of interest" description="Disordered" evidence="1">
    <location>
        <begin position="265"/>
        <end position="298"/>
    </location>
</feature>
<dbReference type="InterPro" id="IPR006569">
    <property type="entry name" value="CID_dom"/>
</dbReference>
<name>A0ABQ8F3U7_9FUNG</name>
<dbReference type="PROSITE" id="PS51391">
    <property type="entry name" value="CID"/>
    <property type="match status" value="1"/>
</dbReference>
<dbReference type="PANTHER" id="PTHR12460">
    <property type="entry name" value="CYCLIN-DEPENDENT KINASE INHIBITOR-RELATED PROTEIN"/>
    <property type="match status" value="1"/>
</dbReference>
<evidence type="ECO:0000313" key="3">
    <source>
        <dbReference type="EMBL" id="KAH6591690.1"/>
    </source>
</evidence>
<organism evidence="3 4">
    <name type="scientific">Batrachochytrium salamandrivorans</name>
    <dbReference type="NCBI Taxonomy" id="1357716"/>
    <lineage>
        <taxon>Eukaryota</taxon>
        <taxon>Fungi</taxon>
        <taxon>Fungi incertae sedis</taxon>
        <taxon>Chytridiomycota</taxon>
        <taxon>Chytridiomycota incertae sedis</taxon>
        <taxon>Chytridiomycetes</taxon>
        <taxon>Rhizophydiales</taxon>
        <taxon>Rhizophydiales incertae sedis</taxon>
        <taxon>Batrachochytrium</taxon>
    </lineage>
</organism>
<gene>
    <name evidence="3" type="ORF">BASA50_008547</name>
</gene>
<dbReference type="SMART" id="SM00582">
    <property type="entry name" value="RPR"/>
    <property type="match status" value="1"/>
</dbReference>
<dbReference type="EMBL" id="JAFCIX010000402">
    <property type="protein sequence ID" value="KAH6591690.1"/>
    <property type="molecule type" value="Genomic_DNA"/>
</dbReference>
<keyword evidence="4" id="KW-1185">Reference proteome</keyword>
<reference evidence="3 4" key="1">
    <citation type="submission" date="2021-02" db="EMBL/GenBank/DDBJ databases">
        <title>Variation within the Batrachochytrium salamandrivorans European outbreak.</title>
        <authorList>
            <person name="Kelly M."/>
            <person name="Pasmans F."/>
            <person name="Shea T.P."/>
            <person name="Munoz J.F."/>
            <person name="Carranza S."/>
            <person name="Cuomo C.A."/>
            <person name="Martel A."/>
        </authorList>
    </citation>
    <scope>NUCLEOTIDE SEQUENCE [LARGE SCALE GENOMIC DNA]</scope>
    <source>
        <strain evidence="3 4">AMFP18/2</strain>
    </source>
</reference>
<evidence type="ECO:0000256" key="1">
    <source>
        <dbReference type="SAM" id="MobiDB-lite"/>
    </source>
</evidence>
<dbReference type="CDD" id="cd16981">
    <property type="entry name" value="CID_RPRD_like"/>
    <property type="match status" value="1"/>
</dbReference>
<dbReference type="PANTHER" id="PTHR12460:SF0">
    <property type="entry name" value="CID DOMAIN-CONTAINING PROTEIN-RELATED"/>
    <property type="match status" value="1"/>
</dbReference>
<feature type="domain" description="CID" evidence="2">
    <location>
        <begin position="1"/>
        <end position="132"/>
    </location>
</feature>
<dbReference type="Proteomes" id="UP001648503">
    <property type="component" value="Unassembled WGS sequence"/>
</dbReference>
<accession>A0ABQ8F3U7</accession>
<dbReference type="Gene3D" id="1.25.40.90">
    <property type="match status" value="1"/>
</dbReference>